<dbReference type="Gene3D" id="2.40.30.170">
    <property type="match status" value="1"/>
</dbReference>
<organism evidence="3 4">
    <name type="scientific">Pedobacter alpinus</name>
    <dbReference type="NCBI Taxonomy" id="1590643"/>
    <lineage>
        <taxon>Bacteria</taxon>
        <taxon>Pseudomonadati</taxon>
        <taxon>Bacteroidota</taxon>
        <taxon>Sphingobacteriia</taxon>
        <taxon>Sphingobacteriales</taxon>
        <taxon>Sphingobacteriaceae</taxon>
        <taxon>Pedobacter</taxon>
    </lineage>
</organism>
<evidence type="ECO:0000256" key="1">
    <source>
        <dbReference type="SAM" id="Phobius"/>
    </source>
</evidence>
<evidence type="ECO:0000259" key="2">
    <source>
        <dbReference type="Pfam" id="PF26002"/>
    </source>
</evidence>
<dbReference type="PANTHER" id="PTHR30386">
    <property type="entry name" value="MEMBRANE FUSION SUBUNIT OF EMRAB-TOLC MULTIDRUG EFFLUX PUMP"/>
    <property type="match status" value="1"/>
</dbReference>
<keyword evidence="4" id="KW-1185">Reference proteome</keyword>
<evidence type="ECO:0000313" key="3">
    <source>
        <dbReference type="EMBL" id="MFD2730612.1"/>
    </source>
</evidence>
<sequence length="376" mass="42853">MNSLTYRYSLSKTSSLIYFTFLIGIILILVSLPYLKTTIAIKSQGLFQSALEKTNLTIPVNGVIKRVKLTDNQKTIVDDTLLVIDASLPEQENNIVSERVNLLKNSLQDLNVLIIHSKNNQIAISNLKTSQYQAVWQAYEQEMSNALLQKEQALNIFARYEKLYKGGVLTSAEYEKHKFDYNQALNNCLLLTKKYNSQWQTDLNQYKDELRQLSAKTLQIGEQKKLYVLKAPVKGTLQNITGLQNGTYVFANQKIGEISPDTKLTAYCYIKPSDIGLINKGQSVRFNIDAFNYNQWGFVTGKVLDISDDILIADNQPVFKVKCSLDTDFLQLKNGYKGYLKKGMTFNARFIVTERTLYQLLFDKVDDWVNPNLAAK</sequence>
<keyword evidence="1" id="KW-1133">Transmembrane helix</keyword>
<feature type="domain" description="AprE-like beta-barrel" evidence="2">
    <location>
        <begin position="268"/>
        <end position="350"/>
    </location>
</feature>
<protein>
    <submittedName>
        <fullName evidence="3">HlyD family secretion protein</fullName>
    </submittedName>
</protein>
<accession>A0ABW5TMV0</accession>
<gene>
    <name evidence="3" type="ORF">ACFSSE_02750</name>
</gene>
<reference evidence="4" key="1">
    <citation type="journal article" date="2019" name="Int. J. Syst. Evol. Microbiol.">
        <title>The Global Catalogue of Microorganisms (GCM) 10K type strain sequencing project: providing services to taxonomists for standard genome sequencing and annotation.</title>
        <authorList>
            <consortium name="The Broad Institute Genomics Platform"/>
            <consortium name="The Broad Institute Genome Sequencing Center for Infectious Disease"/>
            <person name="Wu L."/>
            <person name="Ma J."/>
        </authorList>
    </citation>
    <scope>NUCLEOTIDE SEQUENCE [LARGE SCALE GENOMIC DNA]</scope>
    <source>
        <strain evidence="4">KCTC 42456</strain>
    </source>
</reference>
<dbReference type="Proteomes" id="UP001597546">
    <property type="component" value="Unassembled WGS sequence"/>
</dbReference>
<dbReference type="InterPro" id="IPR058982">
    <property type="entry name" value="Beta-barrel_AprE"/>
</dbReference>
<keyword evidence="1" id="KW-0472">Membrane</keyword>
<keyword evidence="1" id="KW-0812">Transmembrane</keyword>
<comment type="caution">
    <text evidence="3">The sequence shown here is derived from an EMBL/GenBank/DDBJ whole genome shotgun (WGS) entry which is preliminary data.</text>
</comment>
<dbReference type="PANTHER" id="PTHR30386:SF28">
    <property type="entry name" value="EXPORTED PROTEIN"/>
    <property type="match status" value="1"/>
</dbReference>
<dbReference type="EMBL" id="JBHULV010000008">
    <property type="protein sequence ID" value="MFD2730612.1"/>
    <property type="molecule type" value="Genomic_DNA"/>
</dbReference>
<dbReference type="RefSeq" id="WP_379040604.1">
    <property type="nucleotide sequence ID" value="NZ_JBHSKW010000005.1"/>
</dbReference>
<name>A0ABW5TMV0_9SPHI</name>
<proteinExistence type="predicted"/>
<evidence type="ECO:0000313" key="4">
    <source>
        <dbReference type="Proteomes" id="UP001597546"/>
    </source>
</evidence>
<feature type="transmembrane region" description="Helical" evidence="1">
    <location>
        <begin position="16"/>
        <end position="35"/>
    </location>
</feature>
<dbReference type="Pfam" id="PF26002">
    <property type="entry name" value="Beta-barrel_AprE"/>
    <property type="match status" value="1"/>
</dbReference>
<dbReference type="InterPro" id="IPR050739">
    <property type="entry name" value="MFP"/>
</dbReference>